<evidence type="ECO:0000313" key="12">
    <source>
        <dbReference type="Proteomes" id="UP001595885"/>
    </source>
</evidence>
<keyword evidence="12" id="KW-1185">Reference proteome</keyword>
<dbReference type="InterPro" id="IPR011066">
    <property type="entry name" value="MscS_channel_C_sf"/>
</dbReference>
<dbReference type="Gene3D" id="3.30.70.100">
    <property type="match status" value="1"/>
</dbReference>
<dbReference type="Pfam" id="PF05552">
    <property type="entry name" value="MS_channel_1st_1"/>
    <property type="match status" value="1"/>
</dbReference>
<dbReference type="Pfam" id="PF21088">
    <property type="entry name" value="MS_channel_1st"/>
    <property type="match status" value="1"/>
</dbReference>
<proteinExistence type="inferred from homology"/>
<dbReference type="SUPFAM" id="SSF82689">
    <property type="entry name" value="Mechanosensitive channel protein MscS (YggB), C-terminal domain"/>
    <property type="match status" value="1"/>
</dbReference>
<organism evidence="11 12">
    <name type="scientific">Flavobacterium ponti</name>
    <dbReference type="NCBI Taxonomy" id="665133"/>
    <lineage>
        <taxon>Bacteria</taxon>
        <taxon>Pseudomonadati</taxon>
        <taxon>Bacteroidota</taxon>
        <taxon>Flavobacteriia</taxon>
        <taxon>Flavobacteriales</taxon>
        <taxon>Flavobacteriaceae</taxon>
        <taxon>Flavobacterium</taxon>
    </lineage>
</organism>
<dbReference type="Gene3D" id="1.10.287.1260">
    <property type="match status" value="1"/>
</dbReference>
<name>A0ABV9P3J6_9FLAO</name>
<dbReference type="InterPro" id="IPR011014">
    <property type="entry name" value="MscS_channel_TM-2"/>
</dbReference>
<keyword evidence="3" id="KW-1003">Cell membrane</keyword>
<accession>A0ABV9P3J6</accession>
<dbReference type="PANTHER" id="PTHR30221:SF1">
    <property type="entry name" value="SMALL-CONDUCTANCE MECHANOSENSITIVE CHANNEL"/>
    <property type="match status" value="1"/>
</dbReference>
<dbReference type="InterPro" id="IPR049142">
    <property type="entry name" value="MS_channel_1st"/>
</dbReference>
<comment type="subcellular location">
    <subcellularLocation>
        <location evidence="1">Cell membrane</location>
        <topology evidence="1">Multi-pass membrane protein</topology>
    </subcellularLocation>
</comment>
<comment type="caution">
    <text evidence="11">The sequence shown here is derived from an EMBL/GenBank/DDBJ whole genome shotgun (WGS) entry which is preliminary data.</text>
</comment>
<feature type="transmembrane region" description="Helical" evidence="7">
    <location>
        <begin position="57"/>
        <end position="84"/>
    </location>
</feature>
<comment type="similarity">
    <text evidence="2">Belongs to the MscS (TC 1.A.23) family.</text>
</comment>
<dbReference type="RefSeq" id="WP_379738563.1">
    <property type="nucleotide sequence ID" value="NZ_JBHSGW010000003.1"/>
</dbReference>
<dbReference type="SUPFAM" id="SSF82861">
    <property type="entry name" value="Mechanosensitive channel protein MscS (YggB), transmembrane region"/>
    <property type="match status" value="1"/>
</dbReference>
<evidence type="ECO:0000256" key="2">
    <source>
        <dbReference type="ARBA" id="ARBA00008017"/>
    </source>
</evidence>
<dbReference type="PANTHER" id="PTHR30221">
    <property type="entry name" value="SMALL-CONDUCTANCE MECHANOSENSITIVE CHANNEL"/>
    <property type="match status" value="1"/>
</dbReference>
<evidence type="ECO:0000259" key="9">
    <source>
        <dbReference type="Pfam" id="PF21082"/>
    </source>
</evidence>
<dbReference type="InterPro" id="IPR010920">
    <property type="entry name" value="LSM_dom_sf"/>
</dbReference>
<evidence type="ECO:0000313" key="11">
    <source>
        <dbReference type="EMBL" id="MFC4739265.1"/>
    </source>
</evidence>
<evidence type="ECO:0000256" key="6">
    <source>
        <dbReference type="ARBA" id="ARBA00023136"/>
    </source>
</evidence>
<dbReference type="InterPro" id="IPR006685">
    <property type="entry name" value="MscS_channel_2nd"/>
</dbReference>
<protein>
    <submittedName>
        <fullName evidence="11">Mechanosensitive ion channel family protein</fullName>
    </submittedName>
</protein>
<dbReference type="Pfam" id="PF21082">
    <property type="entry name" value="MS_channel_3rd"/>
    <property type="match status" value="1"/>
</dbReference>
<dbReference type="InterPro" id="IPR049278">
    <property type="entry name" value="MS_channel_C"/>
</dbReference>
<feature type="transmembrane region" description="Helical" evidence="7">
    <location>
        <begin position="90"/>
        <end position="120"/>
    </location>
</feature>
<evidence type="ECO:0000256" key="7">
    <source>
        <dbReference type="SAM" id="Phobius"/>
    </source>
</evidence>
<feature type="domain" description="Mechanosensitive ion channel MscS C-terminal" evidence="9">
    <location>
        <begin position="179"/>
        <end position="261"/>
    </location>
</feature>
<reference evidence="12" key="1">
    <citation type="journal article" date="2019" name="Int. J. Syst. Evol. Microbiol.">
        <title>The Global Catalogue of Microorganisms (GCM) 10K type strain sequencing project: providing services to taxonomists for standard genome sequencing and annotation.</title>
        <authorList>
            <consortium name="The Broad Institute Genomics Platform"/>
            <consortium name="The Broad Institute Genome Sequencing Center for Infectious Disease"/>
            <person name="Wu L."/>
            <person name="Ma J."/>
        </authorList>
    </citation>
    <scope>NUCLEOTIDE SEQUENCE [LARGE SCALE GENOMIC DNA]</scope>
    <source>
        <strain evidence="12">CCUG 50349</strain>
    </source>
</reference>
<feature type="transmembrane region" description="Helical" evidence="7">
    <location>
        <begin position="24"/>
        <end position="45"/>
    </location>
</feature>
<evidence type="ECO:0000256" key="3">
    <source>
        <dbReference type="ARBA" id="ARBA00022475"/>
    </source>
</evidence>
<feature type="domain" description="Mechanosensitive ion channel transmembrane helices 2/3" evidence="10">
    <location>
        <begin position="72"/>
        <end position="105"/>
    </location>
</feature>
<dbReference type="Pfam" id="PF00924">
    <property type="entry name" value="MS_channel_2nd"/>
    <property type="match status" value="1"/>
</dbReference>
<evidence type="ECO:0000256" key="1">
    <source>
        <dbReference type="ARBA" id="ARBA00004651"/>
    </source>
</evidence>
<keyword evidence="4 7" id="KW-0812">Transmembrane</keyword>
<dbReference type="InterPro" id="IPR045275">
    <property type="entry name" value="MscS_archaea/bacteria_type"/>
</dbReference>
<dbReference type="SUPFAM" id="SSF50182">
    <property type="entry name" value="Sm-like ribonucleoproteins"/>
    <property type="match status" value="1"/>
</dbReference>
<keyword evidence="5 7" id="KW-1133">Transmembrane helix</keyword>
<evidence type="ECO:0000259" key="8">
    <source>
        <dbReference type="Pfam" id="PF00924"/>
    </source>
</evidence>
<evidence type="ECO:0000259" key="10">
    <source>
        <dbReference type="Pfam" id="PF21088"/>
    </source>
</evidence>
<evidence type="ECO:0000256" key="4">
    <source>
        <dbReference type="ARBA" id="ARBA00022692"/>
    </source>
</evidence>
<feature type="domain" description="Mechanosensitive ion channel MscS" evidence="8">
    <location>
        <begin position="107"/>
        <end position="172"/>
    </location>
</feature>
<evidence type="ECO:0000256" key="5">
    <source>
        <dbReference type="ARBA" id="ARBA00022989"/>
    </source>
</evidence>
<dbReference type="EMBL" id="JBHSGW010000003">
    <property type="protein sequence ID" value="MFC4739265.1"/>
    <property type="molecule type" value="Genomic_DNA"/>
</dbReference>
<sequence>MSEKEITTYFEYIKNYVLEYSPKLISAILILFIGLWATSIITKLIKRLMRKREIEATLILFIGNLVFWALRILVLVTVITQLGIGTSSFVAILGAAGLAVGLALQGSLSNFAGGVLIILLKPFRVGDVIEAQGLVGTVKEIKMFSTYITLPENKLAIIPNAALSNDKIINFTVNGNLRVDIEIGVDYGSNFKQVKEVVFNILNNHPLILKEPAPSVFVKTLNNSSVDFAIRPWSTAADYWTVRAEVIESCKLAFDEAGIEIPYPHQVEIRKVVKEN</sequence>
<dbReference type="InterPro" id="IPR023408">
    <property type="entry name" value="MscS_beta-dom_sf"/>
</dbReference>
<dbReference type="InterPro" id="IPR008910">
    <property type="entry name" value="MSC_TM_helix"/>
</dbReference>
<dbReference type="Gene3D" id="2.30.30.60">
    <property type="match status" value="1"/>
</dbReference>
<gene>
    <name evidence="11" type="ORF">ACFO3U_04600</name>
</gene>
<dbReference type="Proteomes" id="UP001595885">
    <property type="component" value="Unassembled WGS sequence"/>
</dbReference>
<keyword evidence="6 7" id="KW-0472">Membrane</keyword>